<accession>A0AAN9X0E1</accession>
<sequence length="70" mass="8003">MTHHKFGMVDTKEFEGRGMYLRWYQYQYAYSFNFGVSMLYRDAGRRGGSTAAIQNTSVGPSQAEDYTATV</sequence>
<organism evidence="2 3">
    <name type="scientific">Psophocarpus tetragonolobus</name>
    <name type="common">Winged bean</name>
    <name type="synonym">Dolichos tetragonolobus</name>
    <dbReference type="NCBI Taxonomy" id="3891"/>
    <lineage>
        <taxon>Eukaryota</taxon>
        <taxon>Viridiplantae</taxon>
        <taxon>Streptophyta</taxon>
        <taxon>Embryophyta</taxon>
        <taxon>Tracheophyta</taxon>
        <taxon>Spermatophyta</taxon>
        <taxon>Magnoliopsida</taxon>
        <taxon>eudicotyledons</taxon>
        <taxon>Gunneridae</taxon>
        <taxon>Pentapetalae</taxon>
        <taxon>rosids</taxon>
        <taxon>fabids</taxon>
        <taxon>Fabales</taxon>
        <taxon>Fabaceae</taxon>
        <taxon>Papilionoideae</taxon>
        <taxon>50 kb inversion clade</taxon>
        <taxon>NPAAA clade</taxon>
        <taxon>indigoferoid/millettioid clade</taxon>
        <taxon>Phaseoleae</taxon>
        <taxon>Psophocarpus</taxon>
    </lineage>
</organism>
<keyword evidence="3" id="KW-1185">Reference proteome</keyword>
<reference evidence="2 3" key="1">
    <citation type="submission" date="2024-01" db="EMBL/GenBank/DDBJ databases">
        <title>The genomes of 5 underutilized Papilionoideae crops provide insights into root nodulation and disease resistanc.</title>
        <authorList>
            <person name="Jiang F."/>
        </authorList>
    </citation>
    <scope>NUCLEOTIDE SEQUENCE [LARGE SCALE GENOMIC DNA]</scope>
    <source>
        <strain evidence="2">DUOXIRENSHENG_FW03</strain>
        <tissue evidence="2">Leaves</tissue>
    </source>
</reference>
<dbReference type="AlphaFoldDB" id="A0AAN9X0E1"/>
<proteinExistence type="predicted"/>
<evidence type="ECO:0000313" key="2">
    <source>
        <dbReference type="EMBL" id="KAK7383412.1"/>
    </source>
</evidence>
<feature type="region of interest" description="Disordered" evidence="1">
    <location>
        <begin position="50"/>
        <end position="70"/>
    </location>
</feature>
<evidence type="ECO:0000256" key="1">
    <source>
        <dbReference type="SAM" id="MobiDB-lite"/>
    </source>
</evidence>
<comment type="caution">
    <text evidence="2">The sequence shown here is derived from an EMBL/GenBank/DDBJ whole genome shotgun (WGS) entry which is preliminary data.</text>
</comment>
<dbReference type="Proteomes" id="UP001386955">
    <property type="component" value="Unassembled WGS sequence"/>
</dbReference>
<evidence type="ECO:0000313" key="3">
    <source>
        <dbReference type="Proteomes" id="UP001386955"/>
    </source>
</evidence>
<gene>
    <name evidence="2" type="ORF">VNO78_29091</name>
</gene>
<dbReference type="EMBL" id="JAYMYS010000008">
    <property type="protein sequence ID" value="KAK7383412.1"/>
    <property type="molecule type" value="Genomic_DNA"/>
</dbReference>
<name>A0AAN9X0E1_PSOTE</name>
<protein>
    <submittedName>
        <fullName evidence="2">Uncharacterized protein</fullName>
    </submittedName>
</protein>
<feature type="compositionally biased region" description="Polar residues" evidence="1">
    <location>
        <begin position="51"/>
        <end position="60"/>
    </location>
</feature>